<name>A0A0S7BX09_9CHLR</name>
<proteinExistence type="predicted"/>
<dbReference type="AlphaFoldDB" id="A0A0S7BX09"/>
<sequence length="111" mass="12553">MTDVIVTSKDDARIWMEDQEVCREYYKTDKITFGMSELQPGAVGAIDPGHAEAHEVFFCVQGEVLCYVSQDNKYYHLKEGDAMLVPQGKDHKLFNIGDVKAILTWSCAPHQ</sequence>
<dbReference type="Pfam" id="PF07883">
    <property type="entry name" value="Cupin_2"/>
    <property type="match status" value="1"/>
</dbReference>
<dbReference type="EMBL" id="DF968181">
    <property type="protein sequence ID" value="GAP41478.1"/>
    <property type="molecule type" value="Genomic_DNA"/>
</dbReference>
<evidence type="ECO:0000259" key="1">
    <source>
        <dbReference type="Pfam" id="PF07883"/>
    </source>
</evidence>
<accession>A0A0S7BX09</accession>
<gene>
    <name evidence="2" type="ORF">ATC1_131468</name>
</gene>
<dbReference type="OrthoDB" id="1973590at2"/>
<dbReference type="SUPFAM" id="SSF51182">
    <property type="entry name" value="RmlC-like cupins"/>
    <property type="match status" value="1"/>
</dbReference>
<dbReference type="InterPro" id="IPR014710">
    <property type="entry name" value="RmlC-like_jellyroll"/>
</dbReference>
<dbReference type="RefSeq" id="WP_062282781.1">
    <property type="nucleotide sequence ID" value="NZ_DF968181.1"/>
</dbReference>
<dbReference type="STRING" id="1678840.ATC1_131468"/>
<dbReference type="Gene3D" id="2.60.120.10">
    <property type="entry name" value="Jelly Rolls"/>
    <property type="match status" value="1"/>
</dbReference>
<organism evidence="2">
    <name type="scientific">Flexilinea flocculi</name>
    <dbReference type="NCBI Taxonomy" id="1678840"/>
    <lineage>
        <taxon>Bacteria</taxon>
        <taxon>Bacillati</taxon>
        <taxon>Chloroflexota</taxon>
        <taxon>Anaerolineae</taxon>
        <taxon>Anaerolineales</taxon>
        <taxon>Anaerolineaceae</taxon>
        <taxon>Flexilinea</taxon>
    </lineage>
</organism>
<dbReference type="InterPro" id="IPR011051">
    <property type="entry name" value="RmlC_Cupin_sf"/>
</dbReference>
<dbReference type="Proteomes" id="UP000053370">
    <property type="component" value="Unassembled WGS sequence"/>
</dbReference>
<dbReference type="InterPro" id="IPR013096">
    <property type="entry name" value="Cupin_2"/>
</dbReference>
<evidence type="ECO:0000313" key="2">
    <source>
        <dbReference type="EMBL" id="GAP41478.1"/>
    </source>
</evidence>
<feature type="domain" description="Cupin type-2" evidence="1">
    <location>
        <begin position="35"/>
        <end position="105"/>
    </location>
</feature>
<reference evidence="2" key="1">
    <citation type="journal article" date="2015" name="Genome Announc.">
        <title>Draft Genome Sequence of Anaerolineae Strain TC1, a Novel Isolate from a Methanogenic Wastewater Treatment System.</title>
        <authorList>
            <person name="Matsuura N."/>
            <person name="Tourlousse D.M."/>
            <person name="Sun L."/>
            <person name="Toyonaga M."/>
            <person name="Kuroda K."/>
            <person name="Ohashi A."/>
            <person name="Cruz R."/>
            <person name="Yamaguchi T."/>
            <person name="Sekiguchi Y."/>
        </authorList>
    </citation>
    <scope>NUCLEOTIDE SEQUENCE [LARGE SCALE GENOMIC DNA]</scope>
    <source>
        <strain evidence="2">TC1</strain>
    </source>
</reference>
<evidence type="ECO:0000313" key="3">
    <source>
        <dbReference type="Proteomes" id="UP000053370"/>
    </source>
</evidence>
<keyword evidence="3" id="KW-1185">Reference proteome</keyword>
<protein>
    <submittedName>
        <fullName evidence="2">Protein containing cupin domain</fullName>
    </submittedName>
</protein>